<comment type="similarity">
    <text evidence="2">Belongs to the amino acid-polyamine-organocation (APC) superfamily. Cationic amino acid transporter (CAT) (TC 2.A.3.3) family.</text>
</comment>
<sequence>MTSYSSSSSSSSWLSNFWSSARRSKTLTAYSSESYKYTASGEGLLRRLGLFDLILLGVGGTIGSGIFAITGAVAHDVGPSVTISYVLAGLVSALNAFCFAELASRFPAVVGGPYMYAYTAFNELTAFLVFAQRIFDTHIGAASTARSLTGYLVTALEIFPFFKEHVPSWIGHGGKEFLGGVLSINILAPIILALLTIFLCRGVGELSILNLFMTLTKIIIIFLVIVIGAFEVDVSNWSPFAPNGFNAVVTGATVVFFSYLGYDAVTSSAEECKRPQRDLPIAILGSFLLCAILYIGVCLVITGMVSYTLLGDDAPLAKAFELKGLKYMSIFVSFGAIAGLTTILMVSLYVQSRFYLGLGRDGLLPSVFAKVHQTRRTPIFSQIWVGVIAGILAGLFNVQLLSHILSVGSLMAYSVVSACVVTLRWEETVVSEVSTRWISTWLEGVLCLLTIACCGFGAGLCFRFGASFVLFLVTLVIAVIAVVALHYRQVYVDPPGFSCPVVPLFPVSCIFFNIFLFAQLHQEAWLRFVVVLLVSVCIYAFYGQYNPHQTSSNQIVIYDKPALEESLITNHDQDSFEAI</sequence>
<gene>
    <name evidence="8" type="ORF">NE237_012022</name>
</gene>
<dbReference type="EMBL" id="JAMYWD010000011">
    <property type="protein sequence ID" value="KAJ4955239.1"/>
    <property type="molecule type" value="Genomic_DNA"/>
</dbReference>
<feature type="transmembrane region" description="Helical" evidence="6">
    <location>
        <begin position="327"/>
        <end position="350"/>
    </location>
</feature>
<evidence type="ECO:0000256" key="2">
    <source>
        <dbReference type="ARBA" id="ARBA00008572"/>
    </source>
</evidence>
<evidence type="ECO:0000256" key="6">
    <source>
        <dbReference type="SAM" id="Phobius"/>
    </source>
</evidence>
<keyword evidence="9" id="KW-1185">Reference proteome</keyword>
<feature type="transmembrane region" description="Helical" evidence="6">
    <location>
        <begin position="437"/>
        <end position="458"/>
    </location>
</feature>
<evidence type="ECO:0000259" key="7">
    <source>
        <dbReference type="Pfam" id="PF13906"/>
    </source>
</evidence>
<name>A0A9Q0H126_9MAGN</name>
<dbReference type="InterPro" id="IPR029485">
    <property type="entry name" value="CAT_C"/>
</dbReference>
<feature type="transmembrane region" description="Helical" evidence="6">
    <location>
        <begin position="177"/>
        <end position="199"/>
    </location>
</feature>
<feature type="transmembrane region" description="Helical" evidence="6">
    <location>
        <begin position="211"/>
        <end position="232"/>
    </location>
</feature>
<feature type="transmembrane region" description="Helical" evidence="6">
    <location>
        <begin position="115"/>
        <end position="135"/>
    </location>
</feature>
<dbReference type="AlphaFoldDB" id="A0A9Q0H126"/>
<feature type="transmembrane region" description="Helical" evidence="6">
    <location>
        <begin position="81"/>
        <end position="103"/>
    </location>
</feature>
<accession>A0A9Q0H126</accession>
<feature type="transmembrane region" description="Helical" evidence="6">
    <location>
        <begin position="283"/>
        <end position="307"/>
    </location>
</feature>
<organism evidence="8 9">
    <name type="scientific">Protea cynaroides</name>
    <dbReference type="NCBI Taxonomy" id="273540"/>
    <lineage>
        <taxon>Eukaryota</taxon>
        <taxon>Viridiplantae</taxon>
        <taxon>Streptophyta</taxon>
        <taxon>Embryophyta</taxon>
        <taxon>Tracheophyta</taxon>
        <taxon>Spermatophyta</taxon>
        <taxon>Magnoliopsida</taxon>
        <taxon>Proteales</taxon>
        <taxon>Proteaceae</taxon>
        <taxon>Protea</taxon>
    </lineage>
</organism>
<dbReference type="PANTHER" id="PTHR43243">
    <property type="entry name" value="INNER MEMBRANE TRANSPORTER YGJI-RELATED"/>
    <property type="match status" value="1"/>
</dbReference>
<evidence type="ECO:0000256" key="1">
    <source>
        <dbReference type="ARBA" id="ARBA00004141"/>
    </source>
</evidence>
<comment type="caution">
    <text evidence="8">The sequence shown here is derived from an EMBL/GenBank/DDBJ whole genome shotgun (WGS) entry which is preliminary data.</text>
</comment>
<dbReference type="Pfam" id="PF13906">
    <property type="entry name" value="AA_permease_C"/>
    <property type="match status" value="1"/>
</dbReference>
<keyword evidence="5 6" id="KW-0472">Membrane</keyword>
<keyword evidence="4 6" id="KW-1133">Transmembrane helix</keyword>
<protein>
    <recommendedName>
        <fullName evidence="7">Cationic amino acid transporter C-terminal domain-containing protein</fullName>
    </recommendedName>
</protein>
<dbReference type="Pfam" id="PF13520">
    <property type="entry name" value="AA_permease_2"/>
    <property type="match status" value="1"/>
</dbReference>
<dbReference type="GO" id="GO:0016020">
    <property type="term" value="C:membrane"/>
    <property type="evidence" value="ECO:0007669"/>
    <property type="project" value="UniProtKB-SubCell"/>
</dbReference>
<dbReference type="InterPro" id="IPR002293">
    <property type="entry name" value="AA/rel_permease1"/>
</dbReference>
<dbReference type="Gene3D" id="1.20.1740.10">
    <property type="entry name" value="Amino acid/polyamine transporter I"/>
    <property type="match status" value="1"/>
</dbReference>
<feature type="domain" description="Cationic amino acid transporter C-terminal" evidence="7">
    <location>
        <begin position="497"/>
        <end position="545"/>
    </location>
</feature>
<proteinExistence type="inferred from homology"/>
<evidence type="ECO:0000313" key="8">
    <source>
        <dbReference type="EMBL" id="KAJ4955239.1"/>
    </source>
</evidence>
<keyword evidence="3 6" id="KW-0812">Transmembrane</keyword>
<reference evidence="8" key="1">
    <citation type="journal article" date="2023" name="Plant J.">
        <title>The genome of the king protea, Protea cynaroides.</title>
        <authorList>
            <person name="Chang J."/>
            <person name="Duong T.A."/>
            <person name="Schoeman C."/>
            <person name="Ma X."/>
            <person name="Roodt D."/>
            <person name="Barker N."/>
            <person name="Li Z."/>
            <person name="Van de Peer Y."/>
            <person name="Mizrachi E."/>
        </authorList>
    </citation>
    <scope>NUCLEOTIDE SEQUENCE</scope>
    <source>
        <tissue evidence="8">Young leaves</tissue>
    </source>
</reference>
<dbReference type="Proteomes" id="UP001141806">
    <property type="component" value="Unassembled WGS sequence"/>
</dbReference>
<feature type="transmembrane region" description="Helical" evidence="6">
    <location>
        <begin position="524"/>
        <end position="542"/>
    </location>
</feature>
<dbReference type="PANTHER" id="PTHR43243:SF45">
    <property type="entry name" value="CATIONIC AMINO ACID TRANSPORTER 9, CHLOROPLASTIC"/>
    <property type="match status" value="1"/>
</dbReference>
<feature type="transmembrane region" description="Helical" evidence="6">
    <location>
        <begin position="497"/>
        <end position="518"/>
    </location>
</feature>
<comment type="subcellular location">
    <subcellularLocation>
        <location evidence="1">Membrane</location>
        <topology evidence="1">Multi-pass membrane protein</topology>
    </subcellularLocation>
</comment>
<feature type="transmembrane region" description="Helical" evidence="6">
    <location>
        <begin position="53"/>
        <end position="75"/>
    </location>
</feature>
<evidence type="ECO:0000256" key="3">
    <source>
        <dbReference type="ARBA" id="ARBA00022692"/>
    </source>
</evidence>
<feature type="transmembrane region" description="Helical" evidence="6">
    <location>
        <begin position="244"/>
        <end position="262"/>
    </location>
</feature>
<evidence type="ECO:0000256" key="4">
    <source>
        <dbReference type="ARBA" id="ARBA00022989"/>
    </source>
</evidence>
<dbReference type="OrthoDB" id="5982228at2759"/>
<dbReference type="GO" id="GO:0015171">
    <property type="term" value="F:amino acid transmembrane transporter activity"/>
    <property type="evidence" value="ECO:0007669"/>
    <property type="project" value="TreeGrafter"/>
</dbReference>
<evidence type="ECO:0000313" key="9">
    <source>
        <dbReference type="Proteomes" id="UP001141806"/>
    </source>
</evidence>
<feature type="transmembrane region" description="Helical" evidence="6">
    <location>
        <begin position="379"/>
        <end position="398"/>
    </location>
</feature>
<feature type="transmembrane region" description="Helical" evidence="6">
    <location>
        <begin position="464"/>
        <end position="485"/>
    </location>
</feature>
<evidence type="ECO:0000256" key="5">
    <source>
        <dbReference type="ARBA" id="ARBA00023136"/>
    </source>
</evidence>